<keyword evidence="2" id="KW-1185">Reference proteome</keyword>
<evidence type="ECO:0000313" key="1">
    <source>
        <dbReference type="EMBL" id="KAL3765772.1"/>
    </source>
</evidence>
<name>A0ABD3MU55_9STRA</name>
<accession>A0ABD3MU55</accession>
<evidence type="ECO:0000313" key="2">
    <source>
        <dbReference type="Proteomes" id="UP001530315"/>
    </source>
</evidence>
<protein>
    <submittedName>
        <fullName evidence="1">Uncharacterized protein</fullName>
    </submittedName>
</protein>
<organism evidence="1 2">
    <name type="scientific">Stephanodiscus triporus</name>
    <dbReference type="NCBI Taxonomy" id="2934178"/>
    <lineage>
        <taxon>Eukaryota</taxon>
        <taxon>Sar</taxon>
        <taxon>Stramenopiles</taxon>
        <taxon>Ochrophyta</taxon>
        <taxon>Bacillariophyta</taxon>
        <taxon>Coscinodiscophyceae</taxon>
        <taxon>Thalassiosirophycidae</taxon>
        <taxon>Stephanodiscales</taxon>
        <taxon>Stephanodiscaceae</taxon>
        <taxon>Stephanodiscus</taxon>
    </lineage>
</organism>
<dbReference type="AlphaFoldDB" id="A0ABD3MU55"/>
<dbReference type="EMBL" id="JALLAZ020001743">
    <property type="protein sequence ID" value="KAL3765772.1"/>
    <property type="molecule type" value="Genomic_DNA"/>
</dbReference>
<sequence length="105" mass="11635">MSLCEVKSLVVGPNVLICNIQSQPQLNGRSGTTQKASGKQKVEIGDRIPVLVDGTKKPISLKFSCIELVSKKKPYRTLKELQNSEELDSEYINTQAEEKVADFEP</sequence>
<proteinExistence type="predicted"/>
<dbReference type="Proteomes" id="UP001530315">
    <property type="component" value="Unassembled WGS sequence"/>
</dbReference>
<gene>
    <name evidence="1" type="ORF">ACHAW5_004179</name>
</gene>
<comment type="caution">
    <text evidence="1">The sequence shown here is derived from an EMBL/GenBank/DDBJ whole genome shotgun (WGS) entry which is preliminary data.</text>
</comment>
<reference evidence="1 2" key="1">
    <citation type="submission" date="2024-10" db="EMBL/GenBank/DDBJ databases">
        <title>Updated reference genomes for cyclostephanoid diatoms.</title>
        <authorList>
            <person name="Roberts W.R."/>
            <person name="Alverson A.J."/>
        </authorList>
    </citation>
    <scope>NUCLEOTIDE SEQUENCE [LARGE SCALE GENOMIC DNA]</scope>
    <source>
        <strain evidence="1 2">AJA276-08</strain>
    </source>
</reference>